<name>A0A2A4WY81_9GAMM</name>
<gene>
    <name evidence="1" type="ORF">COB20_14470</name>
</gene>
<dbReference type="AlphaFoldDB" id="A0A2A4WY81"/>
<organism evidence="1 2">
    <name type="scientific">SAR86 cluster bacterium</name>
    <dbReference type="NCBI Taxonomy" id="2030880"/>
    <lineage>
        <taxon>Bacteria</taxon>
        <taxon>Pseudomonadati</taxon>
        <taxon>Pseudomonadota</taxon>
        <taxon>Gammaproteobacteria</taxon>
        <taxon>SAR86 cluster</taxon>
    </lineage>
</organism>
<dbReference type="Pfam" id="PF06073">
    <property type="entry name" value="DUF934"/>
    <property type="match status" value="1"/>
</dbReference>
<evidence type="ECO:0000313" key="2">
    <source>
        <dbReference type="Proteomes" id="UP000218767"/>
    </source>
</evidence>
<dbReference type="Proteomes" id="UP000218767">
    <property type="component" value="Unassembled WGS sequence"/>
</dbReference>
<dbReference type="PIRSF" id="PIRSF030820">
    <property type="entry name" value="UCP030820"/>
    <property type="match status" value="1"/>
</dbReference>
<sequence length="166" mass="19080">MQKLINTNAVMDNPWTVMKASTGPEILQAVPGKNFIVPLQFWKLYQEELNDYDGAIAVWIDSDETPGQITDELHSLPLIALNFPVFSDGRSYTNARELRQKFAYTGEIRAIGDVLRDQLYYMAQCGFDSFEIRHDQDAELCLDAFKDFKTGYQSTITEPTPLFRRR</sequence>
<protein>
    <submittedName>
        <fullName evidence="1">Oxidoreductase</fullName>
    </submittedName>
</protein>
<reference evidence="2" key="1">
    <citation type="submission" date="2017-08" db="EMBL/GenBank/DDBJ databases">
        <title>A dynamic microbial community with high functional redundancy inhabits the cold, oxic subseafloor aquifer.</title>
        <authorList>
            <person name="Tully B.J."/>
            <person name="Wheat C.G."/>
            <person name="Glazer B.T."/>
            <person name="Huber J.A."/>
        </authorList>
    </citation>
    <scope>NUCLEOTIDE SEQUENCE [LARGE SCALE GENOMIC DNA]</scope>
</reference>
<dbReference type="EMBL" id="NVUL01000093">
    <property type="protein sequence ID" value="PCI74777.1"/>
    <property type="molecule type" value="Genomic_DNA"/>
</dbReference>
<proteinExistence type="predicted"/>
<comment type="caution">
    <text evidence="1">The sequence shown here is derived from an EMBL/GenBank/DDBJ whole genome shotgun (WGS) entry which is preliminary data.</text>
</comment>
<evidence type="ECO:0000313" key="1">
    <source>
        <dbReference type="EMBL" id="PCI74777.1"/>
    </source>
</evidence>
<dbReference type="InterPro" id="IPR008318">
    <property type="entry name" value="UCP030820"/>
</dbReference>
<accession>A0A2A4WY81</accession>